<feature type="region of interest" description="Disordered" evidence="1">
    <location>
        <begin position="217"/>
        <end position="270"/>
    </location>
</feature>
<feature type="signal peptide" evidence="2">
    <location>
        <begin position="1"/>
        <end position="24"/>
    </location>
</feature>
<protein>
    <submittedName>
        <fullName evidence="3">Uncharacterized protein</fullName>
    </submittedName>
</protein>
<feature type="chain" id="PRO_5008889256" evidence="2">
    <location>
        <begin position="25"/>
        <end position="270"/>
    </location>
</feature>
<accession>A0A1C7MPR8</accession>
<dbReference type="EMBL" id="LUGG01000001">
    <property type="protein sequence ID" value="OBZ78813.1"/>
    <property type="molecule type" value="Genomic_DNA"/>
</dbReference>
<evidence type="ECO:0000256" key="1">
    <source>
        <dbReference type="SAM" id="MobiDB-lite"/>
    </source>
</evidence>
<evidence type="ECO:0000313" key="4">
    <source>
        <dbReference type="Proteomes" id="UP000092993"/>
    </source>
</evidence>
<comment type="caution">
    <text evidence="3">The sequence shown here is derived from an EMBL/GenBank/DDBJ whole genome shotgun (WGS) entry which is preliminary data.</text>
</comment>
<proteinExistence type="predicted"/>
<reference evidence="3 4" key="1">
    <citation type="submission" date="2016-03" db="EMBL/GenBank/DDBJ databases">
        <title>Whole genome sequencing of Grifola frondosa 9006-11.</title>
        <authorList>
            <person name="Min B."/>
            <person name="Park H."/>
            <person name="Kim J.-G."/>
            <person name="Cho H."/>
            <person name="Oh Y.-L."/>
            <person name="Kong W.-S."/>
            <person name="Choi I.-G."/>
        </authorList>
    </citation>
    <scope>NUCLEOTIDE SEQUENCE [LARGE SCALE GENOMIC DNA]</scope>
    <source>
        <strain evidence="3 4">9006-11</strain>
    </source>
</reference>
<evidence type="ECO:0000256" key="2">
    <source>
        <dbReference type="SAM" id="SignalP"/>
    </source>
</evidence>
<dbReference type="OMA" id="MSTHQER"/>
<sequence>MRISTSSSLFLATLAISSSSSSLAAPTEQGALEYSSFPSSSRMYSMATTPRRDIIDSDISHGHSAAGGSHSIATGAQHAHDRRQLDPLLNTLSGLLGPAFDPVLKALAPLLKALGLESAVSASSVENNLNAITPDQIASIKQAILGAAVNIGSCAPTSAVHTPHAQYVAMDAMTSDAGSSSANSSWATSASGSSTLAVMAAPHLLLALRSTRPLSVPVPARQPAEHPVPPPPAPVKAAADAPPLLASSSSASASMTGTASSSTAASTASA</sequence>
<name>A0A1C7MPR8_GRIFR</name>
<dbReference type="STRING" id="5627.A0A1C7MPR8"/>
<gene>
    <name evidence="3" type="ORF">A0H81_01378</name>
</gene>
<dbReference type="AlphaFoldDB" id="A0A1C7MPR8"/>
<evidence type="ECO:0000313" key="3">
    <source>
        <dbReference type="EMBL" id="OBZ78813.1"/>
    </source>
</evidence>
<organism evidence="3 4">
    <name type="scientific">Grifola frondosa</name>
    <name type="common">Maitake</name>
    <name type="synonym">Polyporus frondosus</name>
    <dbReference type="NCBI Taxonomy" id="5627"/>
    <lineage>
        <taxon>Eukaryota</taxon>
        <taxon>Fungi</taxon>
        <taxon>Dikarya</taxon>
        <taxon>Basidiomycota</taxon>
        <taxon>Agaricomycotina</taxon>
        <taxon>Agaricomycetes</taxon>
        <taxon>Polyporales</taxon>
        <taxon>Grifolaceae</taxon>
        <taxon>Grifola</taxon>
    </lineage>
</organism>
<feature type="compositionally biased region" description="Low complexity" evidence="1">
    <location>
        <begin position="62"/>
        <end position="76"/>
    </location>
</feature>
<keyword evidence="2" id="KW-0732">Signal</keyword>
<keyword evidence="4" id="KW-1185">Reference proteome</keyword>
<feature type="region of interest" description="Disordered" evidence="1">
    <location>
        <begin position="57"/>
        <end position="78"/>
    </location>
</feature>
<dbReference type="Proteomes" id="UP000092993">
    <property type="component" value="Unassembled WGS sequence"/>
</dbReference>
<feature type="compositionally biased region" description="Low complexity" evidence="1">
    <location>
        <begin position="235"/>
        <end position="270"/>
    </location>
</feature>